<proteinExistence type="predicted"/>
<sequence length="260" mass="29329">RTEFEGEAQWRDKFQWNPLVFPPAMPSATCTVCMPLQAPIRVFDGSGHVSGHVSDGLQVGITVMARVTGSAGNMLKFLSQTDLLVLLLGYYCDLRRMIGHGHLHDAHSGNILVVMDEATGEYSFRWHDFGESFQVTQPPARLAELSKHVEDFFDLVVDAVRVYDNILATNLIKKKSRCAFEKVRDAQGCLQMQAYDLAHVVLTSSSLDSSQIDNVWGKISHGFLREDAERLHAERLISMREAALQSGPRVWVRELRFVRR</sequence>
<keyword evidence="2" id="KW-1185">Reference proteome</keyword>
<dbReference type="Proteomes" id="UP000601435">
    <property type="component" value="Unassembled WGS sequence"/>
</dbReference>
<protein>
    <submittedName>
        <fullName evidence="1">Uncharacterized protein</fullName>
    </submittedName>
</protein>
<dbReference type="AlphaFoldDB" id="A0A813BW52"/>
<evidence type="ECO:0000313" key="2">
    <source>
        <dbReference type="Proteomes" id="UP000601435"/>
    </source>
</evidence>
<name>A0A813BW52_9DINO</name>
<accession>A0A813BW52</accession>
<gene>
    <name evidence="1" type="ORF">SNEC2469_LOCUS31869</name>
</gene>
<evidence type="ECO:0000313" key="1">
    <source>
        <dbReference type="EMBL" id="CAE7922862.1"/>
    </source>
</evidence>
<feature type="non-terminal residue" evidence="1">
    <location>
        <position position="1"/>
    </location>
</feature>
<reference evidence="1" key="1">
    <citation type="submission" date="2021-02" db="EMBL/GenBank/DDBJ databases">
        <authorList>
            <person name="Dougan E. K."/>
            <person name="Rhodes N."/>
            <person name="Thang M."/>
            <person name="Chan C."/>
        </authorList>
    </citation>
    <scope>NUCLEOTIDE SEQUENCE</scope>
</reference>
<dbReference type="EMBL" id="CAJNJA010078602">
    <property type="protein sequence ID" value="CAE7922862.1"/>
    <property type="molecule type" value="Genomic_DNA"/>
</dbReference>
<organism evidence="1 2">
    <name type="scientific">Symbiodinium necroappetens</name>
    <dbReference type="NCBI Taxonomy" id="1628268"/>
    <lineage>
        <taxon>Eukaryota</taxon>
        <taxon>Sar</taxon>
        <taxon>Alveolata</taxon>
        <taxon>Dinophyceae</taxon>
        <taxon>Suessiales</taxon>
        <taxon>Symbiodiniaceae</taxon>
        <taxon>Symbiodinium</taxon>
    </lineage>
</organism>
<comment type="caution">
    <text evidence="1">The sequence shown here is derived from an EMBL/GenBank/DDBJ whole genome shotgun (WGS) entry which is preliminary data.</text>
</comment>